<dbReference type="InterPro" id="IPR012921">
    <property type="entry name" value="SPOC_C"/>
</dbReference>
<dbReference type="GO" id="GO:0003723">
    <property type="term" value="F:RNA binding"/>
    <property type="evidence" value="ECO:0007669"/>
    <property type="project" value="UniProtKB-UniRule"/>
</dbReference>
<sequence>MRPAGFPTQGYGGGGDMQRENPPSNNLWIGNVSQDVSEAELKALFEKYGKIDSVTTYSARNYAFLQFKEMEEARSAKLALQGFYFHGSSLKIEFAKPAKPCKSLWVAGISQSVSKEELENEFLNFGKIQEFRFLRDRSTAYVDYVALEDATHALKTMNGKQIGGAHIRVDYLRSQSSKRELGPDAPGRNTWMGHDSTSNYSDPNLAGPKRKNQFLPAGLQYGDAPLSKVLWIKYPPAVVIEEDMLHNAFILFGEIERIKTISDKNSAFVEFRSVEEARRAKEGLQGKLFNDPRILIEYFSGEFPGGRGKFSEYALQPGQMDILGLNHTTILGNNPGIPSLGIRGAELYVRPPLGPHGTFEQAVHGQEFMDLAAGHKLQNPSPKTLMGGPSWNRLSPPPGIVSSPSIGFNIPNRSGAGTWDVFDANHFQRDSKRSRYETALPSERAELDEPYGLPLARSSGASGSLTRGMTGGPGQRHAEHDCIWRGLIAKGGTPVCHARCVALGDGLAADLPEVVNCSARTGLDLLSKHYEDATGFDIVFFVPDSEEDFASYTEFLRYLGSKDRAGVAKLDDGTTLFLVPPSDFLTKVLKVSGPERLYGVVLKFSEVAPSSAPTNLQLSHPQYADPHKLTVPHTGYTPNQSEKWPLDNCRVLPEDPNMLPKVPTPVTGSFPAHSVPPATLATQSGLALTPELIATLTSLLPPNNASSGLQTASSLQTTPMLVAASHIAGGPDNVAPWKHEQQSVGQASHLLQQLGSQINPQLQHLQAAQTAHAGANAANQFHQMYIPNGQMNDHPINMATQGAASSKPMAPVFSSQSGQDINPYYLQGISQDVVRGQGMDNGKDAQRLYNPSVVQQPSYPMASPNQLSGVPQPQPYMPLPSSGIEAAHQSQLPLGAPPSGATQESAETEADKNERYKSTLLFAANLLSRIHQPSGNQPGQGAGSH</sequence>
<dbReference type="AlphaFoldDB" id="A0ABD1FUI5"/>
<dbReference type="Gene3D" id="3.30.70.330">
    <property type="match status" value="3"/>
</dbReference>
<feature type="domain" description="RRM" evidence="6">
    <location>
        <begin position="102"/>
        <end position="174"/>
    </location>
</feature>
<dbReference type="InterPro" id="IPR012677">
    <property type="entry name" value="Nucleotide-bd_a/b_plait_sf"/>
</dbReference>
<dbReference type="Pfam" id="PF00076">
    <property type="entry name" value="RRM_1"/>
    <property type="match status" value="3"/>
</dbReference>
<feature type="region of interest" description="Disordered" evidence="5">
    <location>
        <begin position="177"/>
        <end position="207"/>
    </location>
</feature>
<dbReference type="SUPFAM" id="SSF54928">
    <property type="entry name" value="RNA-binding domain, RBD"/>
    <property type="match status" value="2"/>
</dbReference>
<organism evidence="7 8">
    <name type="scientific">Salvia divinorum</name>
    <name type="common">Maria pastora</name>
    <name type="synonym">Diviner's sage</name>
    <dbReference type="NCBI Taxonomy" id="28513"/>
    <lineage>
        <taxon>Eukaryota</taxon>
        <taxon>Viridiplantae</taxon>
        <taxon>Streptophyta</taxon>
        <taxon>Embryophyta</taxon>
        <taxon>Tracheophyta</taxon>
        <taxon>Spermatophyta</taxon>
        <taxon>Magnoliopsida</taxon>
        <taxon>eudicotyledons</taxon>
        <taxon>Gunneridae</taxon>
        <taxon>Pentapetalae</taxon>
        <taxon>asterids</taxon>
        <taxon>lamiids</taxon>
        <taxon>Lamiales</taxon>
        <taxon>Lamiaceae</taxon>
        <taxon>Nepetoideae</taxon>
        <taxon>Mentheae</taxon>
        <taxon>Salviinae</taxon>
        <taxon>Salvia</taxon>
        <taxon>Salvia subgen. Calosphace</taxon>
    </lineage>
</organism>
<dbReference type="EMBL" id="JBEAFC010000011">
    <property type="protein sequence ID" value="KAL1535337.1"/>
    <property type="molecule type" value="Genomic_DNA"/>
</dbReference>
<dbReference type="SMART" id="SM00360">
    <property type="entry name" value="RRM"/>
    <property type="match status" value="3"/>
</dbReference>
<name>A0ABD1FUI5_SALDI</name>
<feature type="domain" description="RRM" evidence="6">
    <location>
        <begin position="25"/>
        <end position="97"/>
    </location>
</feature>
<feature type="region of interest" description="Disordered" evidence="5">
    <location>
        <begin position="855"/>
        <end position="917"/>
    </location>
</feature>
<evidence type="ECO:0000256" key="2">
    <source>
        <dbReference type="ARBA" id="ARBA00022884"/>
    </source>
</evidence>
<evidence type="ECO:0000256" key="4">
    <source>
        <dbReference type="PROSITE-ProRule" id="PRU00176"/>
    </source>
</evidence>
<dbReference type="CDD" id="cd21546">
    <property type="entry name" value="SPOC_FPA-like"/>
    <property type="match status" value="1"/>
</dbReference>
<evidence type="ECO:0000256" key="5">
    <source>
        <dbReference type="SAM" id="MobiDB-lite"/>
    </source>
</evidence>
<protein>
    <submittedName>
        <fullName evidence="7">Flowering time control protein FPA-like</fullName>
    </submittedName>
</protein>
<comment type="caution">
    <text evidence="7">The sequence shown here is derived from an EMBL/GenBank/DDBJ whole genome shotgun (WGS) entry which is preliminary data.</text>
</comment>
<feature type="domain" description="RRM" evidence="6">
    <location>
        <begin position="228"/>
        <end position="301"/>
    </location>
</feature>
<dbReference type="InterPro" id="IPR000504">
    <property type="entry name" value="RRM_dom"/>
</dbReference>
<dbReference type="CDD" id="cd00590">
    <property type="entry name" value="RRM_SF"/>
    <property type="match status" value="2"/>
</dbReference>
<dbReference type="PROSITE" id="PS50102">
    <property type="entry name" value="RRM"/>
    <property type="match status" value="3"/>
</dbReference>
<proteinExistence type="predicted"/>
<keyword evidence="2 4" id="KW-0694">RNA-binding</keyword>
<evidence type="ECO:0000256" key="3">
    <source>
        <dbReference type="ARBA" id="ARBA00023242"/>
    </source>
</evidence>
<evidence type="ECO:0000313" key="8">
    <source>
        <dbReference type="Proteomes" id="UP001567538"/>
    </source>
</evidence>
<evidence type="ECO:0000313" key="7">
    <source>
        <dbReference type="EMBL" id="KAL1535337.1"/>
    </source>
</evidence>
<keyword evidence="8" id="KW-1185">Reference proteome</keyword>
<dbReference type="Proteomes" id="UP001567538">
    <property type="component" value="Unassembled WGS sequence"/>
</dbReference>
<comment type="subcellular location">
    <subcellularLocation>
        <location evidence="1">Nucleus</location>
    </subcellularLocation>
</comment>
<evidence type="ECO:0000259" key="6">
    <source>
        <dbReference type="PROSITE" id="PS50102"/>
    </source>
</evidence>
<reference evidence="7 8" key="1">
    <citation type="submission" date="2024-06" db="EMBL/GenBank/DDBJ databases">
        <title>A chromosome level genome sequence of Diviner's sage (Salvia divinorum).</title>
        <authorList>
            <person name="Ford S.A."/>
            <person name="Ro D.-K."/>
            <person name="Ness R.W."/>
            <person name="Phillips M.A."/>
        </authorList>
    </citation>
    <scope>NUCLEOTIDE SEQUENCE [LARGE SCALE GENOMIC DNA]</scope>
    <source>
        <strain evidence="7">SAF-2024a</strain>
        <tissue evidence="7">Leaf</tissue>
    </source>
</reference>
<feature type="compositionally biased region" description="Polar residues" evidence="5">
    <location>
        <begin position="855"/>
        <end position="871"/>
    </location>
</feature>
<dbReference type="GO" id="GO:0005634">
    <property type="term" value="C:nucleus"/>
    <property type="evidence" value="ECO:0007669"/>
    <property type="project" value="UniProtKB-SubCell"/>
</dbReference>
<dbReference type="InterPro" id="IPR035979">
    <property type="entry name" value="RBD_domain_sf"/>
</dbReference>
<keyword evidence="3" id="KW-0539">Nucleus</keyword>
<dbReference type="Pfam" id="PF07744">
    <property type="entry name" value="SPOC"/>
    <property type="match status" value="1"/>
</dbReference>
<dbReference type="PANTHER" id="PTHR23189">
    <property type="entry name" value="RNA RECOGNITION MOTIF-CONTAINING"/>
    <property type="match status" value="1"/>
</dbReference>
<feature type="region of interest" description="Disordered" evidence="5">
    <location>
        <begin position="1"/>
        <end position="25"/>
    </location>
</feature>
<accession>A0ABD1FUI5</accession>
<gene>
    <name evidence="7" type="ORF">AAHA92_28129</name>
</gene>
<evidence type="ECO:0000256" key="1">
    <source>
        <dbReference type="ARBA" id="ARBA00004123"/>
    </source>
</evidence>